<comment type="caution">
    <text evidence="10">The sequence shown here is derived from an EMBL/GenBank/DDBJ whole genome shotgun (WGS) entry which is preliminary data.</text>
</comment>
<evidence type="ECO:0000256" key="6">
    <source>
        <dbReference type="ARBA" id="ARBA00023273"/>
    </source>
</evidence>
<evidence type="ECO:0000256" key="7">
    <source>
        <dbReference type="ARBA" id="ARBA00034139"/>
    </source>
</evidence>
<evidence type="ECO:0000313" key="11">
    <source>
        <dbReference type="Proteomes" id="UP001054837"/>
    </source>
</evidence>
<keyword evidence="2" id="KW-0963">Cytoplasm</keyword>
<evidence type="ECO:0000256" key="8">
    <source>
        <dbReference type="ARBA" id="ARBA00034143"/>
    </source>
</evidence>
<evidence type="ECO:0000256" key="2">
    <source>
        <dbReference type="ARBA" id="ARBA00022490"/>
    </source>
</evidence>
<dbReference type="PROSITE" id="PS50005">
    <property type="entry name" value="TPR"/>
    <property type="match status" value="2"/>
</dbReference>
<keyword evidence="3" id="KW-0677">Repeat</keyword>
<dbReference type="SUPFAM" id="SSF48452">
    <property type="entry name" value="TPR-like"/>
    <property type="match status" value="3"/>
</dbReference>
<dbReference type="Gene3D" id="1.25.40.10">
    <property type="entry name" value="Tetratricopeptide repeat domain"/>
    <property type="match status" value="3"/>
</dbReference>
<dbReference type="Pfam" id="PF14559">
    <property type="entry name" value="TPR_19"/>
    <property type="match status" value="1"/>
</dbReference>
<evidence type="ECO:0000256" key="9">
    <source>
        <dbReference type="PROSITE-ProRule" id="PRU00339"/>
    </source>
</evidence>
<dbReference type="AlphaFoldDB" id="A0AAV4V5C1"/>
<evidence type="ECO:0000256" key="1">
    <source>
        <dbReference type="ARBA" id="ARBA00004430"/>
    </source>
</evidence>
<dbReference type="GO" id="GO:0005930">
    <property type="term" value="C:axoneme"/>
    <property type="evidence" value="ECO:0007669"/>
    <property type="project" value="UniProtKB-SubCell"/>
</dbReference>
<evidence type="ECO:0000313" key="10">
    <source>
        <dbReference type="EMBL" id="GIY65243.1"/>
    </source>
</evidence>
<sequence>MVIQKIDFEDEEQTVKVPKFPLTMYISEGNKLLRLCNFKKAMEYYETGLKDQPNSIECLLGKSKCFLKQGKYNEALQIAENITEIEPKCKEAIILKGDIEYMKGDFEKCYLTCSTALHARPYSRDLKKMRQMCKKAIDNSVDPDVLCILDRTDEKEVNNLLQGKYKKYGNKIRRSYVRKQPMKEDLKFLKSLIRDETYSSVSTQCEDLYEYVKSRREFQRIWKPDLTRRPLKLNSEQLLELADENCALAEKYLLKGDIESCKKTCLETIDILENSFNYYSPENLKIKSNVLHFLGIACLLDNDMVSALECHIQQFKIAESCNMSELKKKALQNIGEDFLKYDDFEQALIAFRQSLNFMDSRNEEATTFYKIASCELYLDYLDDATDDAREALSASISCNNGRLQCDAILLLAEVAVKEKNMKEAERLYKEALVIAEENEDSRLEEISSVINMFHERSNVQIQQQSNLSVVDRLEDISDSLEKSSLNYLETATDDAREALSAIISRTDGRLQCDAILLLAETAVREENMKEAERLYKEASVIAKENGDSRLDEIRNLINMFHERSDVQIQQQSNLSVVDRLEDISDSLEKSPVNYSENVTDDVREALSALISSTDGRFLCDAILLLAETAVKEENMTKAERLYKEALAIAEENKDPILDEISNLINMFHESSSVQIQQASILNAIDKLEDVRCSLEKIPVNTEIEKRSEEYDSSDSG</sequence>
<dbReference type="Pfam" id="PF13176">
    <property type="entry name" value="TPR_7"/>
    <property type="match status" value="2"/>
</dbReference>
<dbReference type="PANTHER" id="PTHR23040:SF1">
    <property type="entry name" value="OUTER DYNEIN ARM-DOCKING COMPLEX SUBUNIT 4"/>
    <property type="match status" value="1"/>
</dbReference>
<comment type="subcellular location">
    <subcellularLocation>
        <location evidence="1">Cytoplasm</location>
        <location evidence="1">Cytoskeleton</location>
        <location evidence="1">Cilium axoneme</location>
    </subcellularLocation>
</comment>
<protein>
    <recommendedName>
        <fullName evidence="7">Outer dynein arm-docking complex subunit 4</fullName>
    </recommendedName>
    <alternativeName>
        <fullName evidence="8">Tetratricopeptide repeat protein 25</fullName>
    </alternativeName>
</protein>
<feature type="repeat" description="TPR" evidence="9">
    <location>
        <begin position="22"/>
        <end position="55"/>
    </location>
</feature>
<keyword evidence="4 9" id="KW-0802">TPR repeat</keyword>
<reference evidence="10 11" key="1">
    <citation type="submission" date="2021-06" db="EMBL/GenBank/DDBJ databases">
        <title>Caerostris darwini draft genome.</title>
        <authorList>
            <person name="Kono N."/>
            <person name="Arakawa K."/>
        </authorList>
    </citation>
    <scope>NUCLEOTIDE SEQUENCE [LARGE SCALE GENOMIC DNA]</scope>
</reference>
<gene>
    <name evidence="10" type="primary">ttc25</name>
    <name evidence="10" type="ORF">CDAR_381741</name>
</gene>
<dbReference type="InterPro" id="IPR019734">
    <property type="entry name" value="TPR_rpt"/>
</dbReference>
<dbReference type="Proteomes" id="UP001054837">
    <property type="component" value="Unassembled WGS sequence"/>
</dbReference>
<feature type="repeat" description="TPR" evidence="9">
    <location>
        <begin position="328"/>
        <end position="361"/>
    </location>
</feature>
<organism evidence="10 11">
    <name type="scientific">Caerostris darwini</name>
    <dbReference type="NCBI Taxonomy" id="1538125"/>
    <lineage>
        <taxon>Eukaryota</taxon>
        <taxon>Metazoa</taxon>
        <taxon>Ecdysozoa</taxon>
        <taxon>Arthropoda</taxon>
        <taxon>Chelicerata</taxon>
        <taxon>Arachnida</taxon>
        <taxon>Araneae</taxon>
        <taxon>Araneomorphae</taxon>
        <taxon>Entelegynae</taxon>
        <taxon>Araneoidea</taxon>
        <taxon>Araneidae</taxon>
        <taxon>Caerostris</taxon>
    </lineage>
</organism>
<evidence type="ECO:0000256" key="5">
    <source>
        <dbReference type="ARBA" id="ARBA00023212"/>
    </source>
</evidence>
<keyword evidence="5" id="KW-0206">Cytoskeleton</keyword>
<name>A0AAV4V5C1_9ARAC</name>
<evidence type="ECO:0000256" key="3">
    <source>
        <dbReference type="ARBA" id="ARBA00022737"/>
    </source>
</evidence>
<dbReference type="InterPro" id="IPR040111">
    <property type="entry name" value="ODAD4"/>
</dbReference>
<dbReference type="InterPro" id="IPR011990">
    <property type="entry name" value="TPR-like_helical_dom_sf"/>
</dbReference>
<evidence type="ECO:0000256" key="4">
    <source>
        <dbReference type="ARBA" id="ARBA00022803"/>
    </source>
</evidence>
<dbReference type="PANTHER" id="PTHR23040">
    <property type="match status" value="1"/>
</dbReference>
<accession>A0AAV4V5C1</accession>
<dbReference type="EMBL" id="BPLQ01012408">
    <property type="protein sequence ID" value="GIY65243.1"/>
    <property type="molecule type" value="Genomic_DNA"/>
</dbReference>
<keyword evidence="11" id="KW-1185">Reference proteome</keyword>
<proteinExistence type="predicted"/>
<dbReference type="SMART" id="SM00028">
    <property type="entry name" value="TPR"/>
    <property type="match status" value="10"/>
</dbReference>
<keyword evidence="6" id="KW-0966">Cell projection</keyword>